<organism evidence="3 4">
    <name type="scientific">Trypanosoma cruzi</name>
    <dbReference type="NCBI Taxonomy" id="5693"/>
    <lineage>
        <taxon>Eukaryota</taxon>
        <taxon>Discoba</taxon>
        <taxon>Euglenozoa</taxon>
        <taxon>Kinetoplastea</taxon>
        <taxon>Metakinetoplastina</taxon>
        <taxon>Trypanosomatida</taxon>
        <taxon>Trypanosomatidae</taxon>
        <taxon>Trypanosoma</taxon>
        <taxon>Schizotrypanum</taxon>
    </lineage>
</organism>
<name>A0A7J6YAV6_TRYCR</name>
<sequence>MGENQPSFLFVCLFVSVAWQERRWPPVSGGERGEEEEENVNTHTHTHRERETGAKVSFILVAILCPMSAARGVKRSRGEGGCILSSVAVGSPLLRCPWCADGFLVCAERGDGANMAHGGETDGFLCSNGAACPHNEVLVQDGTMAFSGISGRALLRRFFATLDAHMQNCKRAGKESTHGDNRQVWSIVAERSPLFAAAPSPDCRSLRGYLAPVFYFLVCEDCNVREFAG</sequence>
<dbReference type="VEuPathDB" id="TriTrypDB:ECC02_003069"/>
<comment type="caution">
    <text evidence="3">The sequence shown here is derived from an EMBL/GenBank/DDBJ whole genome shotgun (WGS) entry which is preliminary data.</text>
</comment>
<evidence type="ECO:0008006" key="5">
    <source>
        <dbReference type="Google" id="ProtNLM"/>
    </source>
</evidence>
<dbReference type="EMBL" id="JABDHM010000016">
    <property type="protein sequence ID" value="KAF5223881.1"/>
    <property type="molecule type" value="Genomic_DNA"/>
</dbReference>
<keyword evidence="2" id="KW-0732">Signal</keyword>
<evidence type="ECO:0000256" key="1">
    <source>
        <dbReference type="SAM" id="MobiDB-lite"/>
    </source>
</evidence>
<protein>
    <recommendedName>
        <fullName evidence="5">Secreted protein</fullName>
    </recommendedName>
</protein>
<dbReference type="VEuPathDB" id="TriTrypDB:BCY84_05369"/>
<evidence type="ECO:0000313" key="3">
    <source>
        <dbReference type="EMBL" id="KAF5223881.1"/>
    </source>
</evidence>
<evidence type="ECO:0000256" key="2">
    <source>
        <dbReference type="SAM" id="SignalP"/>
    </source>
</evidence>
<gene>
    <name evidence="3" type="ORF">ECC02_003069</name>
</gene>
<evidence type="ECO:0000313" key="4">
    <source>
        <dbReference type="Proteomes" id="UP000583944"/>
    </source>
</evidence>
<accession>A0A7J6YAV6</accession>
<dbReference type="Proteomes" id="UP000583944">
    <property type="component" value="Unassembled WGS sequence"/>
</dbReference>
<proteinExistence type="predicted"/>
<feature type="chain" id="PRO_5029620923" description="Secreted protein" evidence="2">
    <location>
        <begin position="21"/>
        <end position="229"/>
    </location>
</feature>
<feature type="region of interest" description="Disordered" evidence="1">
    <location>
        <begin position="25"/>
        <end position="51"/>
    </location>
</feature>
<dbReference type="AlphaFoldDB" id="A0A7J6YAV6"/>
<feature type="signal peptide" evidence="2">
    <location>
        <begin position="1"/>
        <end position="20"/>
    </location>
</feature>
<reference evidence="3 4" key="1">
    <citation type="journal article" date="2019" name="Genome Biol. Evol.">
        <title>Nanopore Sequencing Significantly Improves Genome Assembly of the Protozoan Parasite Trypanosoma cruzi.</title>
        <authorList>
            <person name="Diaz-Viraque F."/>
            <person name="Pita S."/>
            <person name="Greif G."/>
            <person name="de Souza R.C.M."/>
            <person name="Iraola G."/>
            <person name="Robello C."/>
        </authorList>
    </citation>
    <scope>NUCLEOTIDE SEQUENCE [LARGE SCALE GENOMIC DNA]</scope>
    <source>
        <strain evidence="3 4">Berenice</strain>
    </source>
</reference>